<evidence type="ECO:0000313" key="4">
    <source>
        <dbReference type="Proteomes" id="UP000509327"/>
    </source>
</evidence>
<dbReference type="EMBL" id="CP054614">
    <property type="protein sequence ID" value="QKS56547.1"/>
    <property type="molecule type" value="Genomic_DNA"/>
</dbReference>
<accession>A0A2V4WE42</accession>
<dbReference type="EMBL" id="QJSW01000005">
    <property type="protein sequence ID" value="PYE49763.1"/>
    <property type="molecule type" value="Genomic_DNA"/>
</dbReference>
<gene>
    <name evidence="1" type="ORF">DFQ00_105267</name>
    <name evidence="2" type="ORF">HUB98_09475</name>
</gene>
<dbReference type="Proteomes" id="UP000247790">
    <property type="component" value="Unassembled WGS sequence"/>
</dbReference>
<dbReference type="Proteomes" id="UP000509327">
    <property type="component" value="Chromosome"/>
</dbReference>
<dbReference type="RefSeq" id="WP_110896449.1">
    <property type="nucleotide sequence ID" value="NZ_CP054614.1"/>
</dbReference>
<reference evidence="1 3" key="1">
    <citation type="submission" date="2018-06" db="EMBL/GenBank/DDBJ databases">
        <title>Genomic Encyclopedia of Type Strains, Phase III (KMG-III): the genomes of soil and plant-associated and newly described type strains.</title>
        <authorList>
            <person name="Whitman W."/>
        </authorList>
    </citation>
    <scope>NUCLEOTIDE SEQUENCE [LARGE SCALE GENOMIC DNA]</scope>
    <source>
        <strain evidence="1 3">CECT 7022</strain>
    </source>
</reference>
<organism evidence="1 3">
    <name type="scientific">Paenibacillus barcinonensis</name>
    <dbReference type="NCBI Taxonomy" id="198119"/>
    <lineage>
        <taxon>Bacteria</taxon>
        <taxon>Bacillati</taxon>
        <taxon>Bacillota</taxon>
        <taxon>Bacilli</taxon>
        <taxon>Bacillales</taxon>
        <taxon>Paenibacillaceae</taxon>
        <taxon>Paenibacillus</taxon>
    </lineage>
</organism>
<keyword evidence="4" id="KW-1185">Reference proteome</keyword>
<proteinExistence type="predicted"/>
<protein>
    <submittedName>
        <fullName evidence="1">Uncharacterized protein</fullName>
    </submittedName>
</protein>
<evidence type="ECO:0000313" key="1">
    <source>
        <dbReference type="EMBL" id="PYE49763.1"/>
    </source>
</evidence>
<sequence>MWQNFYFTEKSDYETPPLKNERRKVLEVVSENILFKNEIKIALGFGTAHPINDELREFPSLLNLYLHLKKMHPVRYAQVLRSIWIDISKFGIDLTADLKPSPKIGQIWLMDTPYGDYNLKPERLFVIVGIAIKKVIVCEVQQSCEDGAVKLEDDNFQKGRPLYVNFNRDVAMREDNLNICIASLNENNTWRVSDKMIEMQRIRKESFYRKVKLS</sequence>
<evidence type="ECO:0000313" key="2">
    <source>
        <dbReference type="EMBL" id="QKS56547.1"/>
    </source>
</evidence>
<reference evidence="2 4" key="2">
    <citation type="submission" date="2020-06" db="EMBL/GenBank/DDBJ databases">
        <title>Complete genome of Paenibacillus barcinonensis KACC11450.</title>
        <authorList>
            <person name="Kim M."/>
            <person name="Park Y.-J."/>
            <person name="Shin J.-H."/>
        </authorList>
    </citation>
    <scope>NUCLEOTIDE SEQUENCE [LARGE SCALE GENOMIC DNA]</scope>
    <source>
        <strain evidence="2 4">KACC11450</strain>
    </source>
</reference>
<dbReference type="AlphaFoldDB" id="A0A2V4WE42"/>
<name>A0A2V4WE42_PAEBA</name>
<evidence type="ECO:0000313" key="3">
    <source>
        <dbReference type="Proteomes" id="UP000247790"/>
    </source>
</evidence>